<dbReference type="Pfam" id="PF00534">
    <property type="entry name" value="Glycos_transf_1"/>
    <property type="match status" value="1"/>
</dbReference>
<dbReference type="Proteomes" id="UP000474077">
    <property type="component" value="Unassembled WGS sequence"/>
</dbReference>
<dbReference type="PANTHER" id="PTHR45947">
    <property type="entry name" value="SULFOQUINOVOSYL TRANSFERASE SQD2"/>
    <property type="match status" value="1"/>
</dbReference>
<reference evidence="3 6" key="3">
    <citation type="journal article" date="2019" name="Nat. Med.">
        <title>A library of human gut bacterial isolates paired with longitudinal multiomics data enables mechanistic microbiome research.</title>
        <authorList>
            <person name="Poyet M."/>
            <person name="Groussin M."/>
            <person name="Gibbons S.M."/>
            <person name="Avila-Pacheco J."/>
            <person name="Jiang X."/>
            <person name="Kearney S.M."/>
            <person name="Perrotta A.R."/>
            <person name="Berdy B."/>
            <person name="Zhao S."/>
            <person name="Lieberman T.D."/>
            <person name="Swanson P.K."/>
            <person name="Smith M."/>
            <person name="Roesemann S."/>
            <person name="Alexander J.E."/>
            <person name="Rich S.A."/>
            <person name="Livny J."/>
            <person name="Vlamakis H."/>
            <person name="Clish C."/>
            <person name="Bullock K."/>
            <person name="Deik A."/>
            <person name="Scott J."/>
            <person name="Pierce K.A."/>
            <person name="Xavier R.J."/>
            <person name="Alm E.J."/>
        </authorList>
    </citation>
    <scope>NUCLEOTIDE SEQUENCE [LARGE SCALE GENOMIC DNA]</scope>
    <source>
        <strain evidence="3 6">BIOML-A73</strain>
    </source>
</reference>
<dbReference type="Gene3D" id="3.40.50.2000">
    <property type="entry name" value="Glycogen Phosphorylase B"/>
    <property type="match status" value="2"/>
</dbReference>
<dbReference type="AlphaFoldDB" id="A0A1I4ZLM6"/>
<dbReference type="RefSeq" id="WP_032856161.1">
    <property type="nucleotide sequence ID" value="NZ_CP103098.1"/>
</dbReference>
<evidence type="ECO:0000313" key="4">
    <source>
        <dbReference type="EMBL" id="SFN51067.1"/>
    </source>
</evidence>
<dbReference type="GO" id="GO:0016757">
    <property type="term" value="F:glycosyltransferase activity"/>
    <property type="evidence" value="ECO:0007669"/>
    <property type="project" value="InterPro"/>
</dbReference>
<dbReference type="InterPro" id="IPR001296">
    <property type="entry name" value="Glyco_trans_1"/>
</dbReference>
<feature type="domain" description="Glycosyl transferase family 1" evidence="1">
    <location>
        <begin position="179"/>
        <end position="340"/>
    </location>
</feature>
<accession>A0A1I4ZLM6</accession>
<protein>
    <submittedName>
        <fullName evidence="3 4">Glycosyltransferase</fullName>
    </submittedName>
</protein>
<name>A0A1I4ZLM6_9BACE</name>
<evidence type="ECO:0000313" key="3">
    <source>
        <dbReference type="EMBL" id="KAB6085410.1"/>
    </source>
</evidence>
<evidence type="ECO:0000259" key="1">
    <source>
        <dbReference type="Pfam" id="PF00534"/>
    </source>
</evidence>
<dbReference type="EMBL" id="WDER01000009">
    <property type="protein sequence ID" value="KAB6085410.1"/>
    <property type="molecule type" value="Genomic_DNA"/>
</dbReference>
<reference evidence="5" key="2">
    <citation type="submission" date="2016-10" db="EMBL/GenBank/DDBJ databases">
        <authorList>
            <person name="Varghese N."/>
            <person name="Submissions S."/>
        </authorList>
    </citation>
    <scope>NUCLEOTIDE SEQUENCE [LARGE SCALE GENOMIC DNA]</scope>
    <source>
        <strain evidence="5">NLAE-zl-C202</strain>
    </source>
</reference>
<evidence type="ECO:0000259" key="2">
    <source>
        <dbReference type="Pfam" id="PF13439"/>
    </source>
</evidence>
<dbReference type="SUPFAM" id="SSF53756">
    <property type="entry name" value="UDP-Glycosyltransferase/glycogen phosphorylase"/>
    <property type="match status" value="1"/>
</dbReference>
<gene>
    <name evidence="3" type="ORF">GA560_05295</name>
    <name evidence="4" type="ORF">SAMN05216250_13670</name>
</gene>
<feature type="domain" description="Glycosyltransferase subfamily 4-like N-terminal" evidence="2">
    <location>
        <begin position="15"/>
        <end position="173"/>
    </location>
</feature>
<sequence>MKIIHYIPSLDRASGGTAAYMQLLAKELGKLVELHVVSHTSNNPMKMENCEVHNVASMCHPLEMNRQWTFLLHEIQPDVVHVNCCWIPACAFIQKWVQDLGYKVVLTPHGMLEPWIMKRHYWTRKLPALWFYQKAAVMRADVLHATAESEKENLLKLGYNDRIKIIANGIDVEDIEMKSSWKRNKEILFLSRVHVKKGINFLLEAVAQLREQIEGYVIRIAGEGDASYIDELKQLTERLGISKLVIFEGGVYGKRKWELFRQADLFILPTHSENFGIVVAEALASGTPVITTTGTPWSELESRRCGWWTKVGTEATVQALRNFLSLTENELEMMGCNGRKLVEEKYSVRKVAEEFVEMYKSIL</sequence>
<dbReference type="InterPro" id="IPR028098">
    <property type="entry name" value="Glyco_trans_4-like_N"/>
</dbReference>
<dbReference type="InterPro" id="IPR050194">
    <property type="entry name" value="Glycosyltransferase_grp1"/>
</dbReference>
<dbReference type="Proteomes" id="UP000183766">
    <property type="component" value="Unassembled WGS sequence"/>
</dbReference>
<proteinExistence type="predicted"/>
<reference evidence="4" key="1">
    <citation type="submission" date="2016-10" db="EMBL/GenBank/DDBJ databases">
        <authorList>
            <person name="de Groot N.N."/>
        </authorList>
    </citation>
    <scope>NUCLEOTIDE SEQUENCE [LARGE SCALE GENOMIC DNA]</scope>
    <source>
        <strain evidence="4">NLAE-zl-C202</strain>
    </source>
</reference>
<keyword evidence="4" id="KW-0808">Transferase</keyword>
<dbReference type="Pfam" id="PF13439">
    <property type="entry name" value="Glyco_transf_4"/>
    <property type="match status" value="1"/>
</dbReference>
<dbReference type="PANTHER" id="PTHR45947:SF3">
    <property type="entry name" value="SULFOQUINOVOSYL TRANSFERASE SQD2"/>
    <property type="match status" value="1"/>
</dbReference>
<evidence type="ECO:0000313" key="5">
    <source>
        <dbReference type="Proteomes" id="UP000183766"/>
    </source>
</evidence>
<dbReference type="EMBL" id="FOUM01000036">
    <property type="protein sequence ID" value="SFN51067.1"/>
    <property type="molecule type" value="Genomic_DNA"/>
</dbReference>
<organism evidence="4 5">
    <name type="scientific">Bacteroides xylanisolvens</name>
    <dbReference type="NCBI Taxonomy" id="371601"/>
    <lineage>
        <taxon>Bacteria</taxon>
        <taxon>Pseudomonadati</taxon>
        <taxon>Bacteroidota</taxon>
        <taxon>Bacteroidia</taxon>
        <taxon>Bacteroidales</taxon>
        <taxon>Bacteroidaceae</taxon>
        <taxon>Bacteroides</taxon>
    </lineage>
</organism>
<evidence type="ECO:0000313" key="6">
    <source>
        <dbReference type="Proteomes" id="UP000474077"/>
    </source>
</evidence>